<feature type="chain" id="PRO_5040783205" evidence="1">
    <location>
        <begin position="18"/>
        <end position="265"/>
    </location>
</feature>
<keyword evidence="3" id="KW-1185">Reference proteome</keyword>
<protein>
    <submittedName>
        <fullName evidence="2">Uncharacterized protein</fullName>
    </submittedName>
</protein>
<dbReference type="EMBL" id="JAOQAZ010000003">
    <property type="protein sequence ID" value="KAJ4268953.1"/>
    <property type="molecule type" value="Genomic_DNA"/>
</dbReference>
<evidence type="ECO:0000256" key="1">
    <source>
        <dbReference type="SAM" id="SignalP"/>
    </source>
</evidence>
<feature type="signal peptide" evidence="1">
    <location>
        <begin position="1"/>
        <end position="17"/>
    </location>
</feature>
<evidence type="ECO:0000313" key="3">
    <source>
        <dbReference type="Proteomes" id="UP001152049"/>
    </source>
</evidence>
<dbReference type="AlphaFoldDB" id="A0A9W8VJ49"/>
<accession>A0A9W8VJ49</accession>
<organism evidence="2 3">
    <name type="scientific">Fusarium torreyae</name>
    <dbReference type="NCBI Taxonomy" id="1237075"/>
    <lineage>
        <taxon>Eukaryota</taxon>
        <taxon>Fungi</taxon>
        <taxon>Dikarya</taxon>
        <taxon>Ascomycota</taxon>
        <taxon>Pezizomycotina</taxon>
        <taxon>Sordariomycetes</taxon>
        <taxon>Hypocreomycetidae</taxon>
        <taxon>Hypocreales</taxon>
        <taxon>Nectriaceae</taxon>
        <taxon>Fusarium</taxon>
    </lineage>
</organism>
<dbReference type="Proteomes" id="UP001152049">
    <property type="component" value="Unassembled WGS sequence"/>
</dbReference>
<evidence type="ECO:0000313" key="2">
    <source>
        <dbReference type="EMBL" id="KAJ4268953.1"/>
    </source>
</evidence>
<name>A0A9W8VJ49_9HYPO</name>
<gene>
    <name evidence="2" type="ORF">NW762_003024</name>
</gene>
<proteinExistence type="predicted"/>
<comment type="caution">
    <text evidence="2">The sequence shown here is derived from an EMBL/GenBank/DDBJ whole genome shotgun (WGS) entry which is preliminary data.</text>
</comment>
<sequence>MKFTLLFGAALMSYALAAPLEKNTIASRDESHIEARRLPADAISRIGLTVPSDAPKLRKNPRARRSYLRHPINNPDDLSNLMERVADAIKIKSDGINMALNDARTGKKSRKQAAHTAVRMIHNIRGTLFNTVSGLRGTPNMDMSQEERQQLLEHLYTITHEVYEATKLYVDELGSASGGRSLSRASHMLANMLGCIVAIDPDIAPDMDSALTPIFPDGVSHDDTQRAGGLLDGVMDSVTSFLSSIKVNDFDENSSETNEYEDLRS</sequence>
<reference evidence="2" key="1">
    <citation type="submission" date="2022-09" db="EMBL/GenBank/DDBJ databases">
        <title>Fusarium specimens isolated from Avocado Roots.</title>
        <authorList>
            <person name="Stajich J."/>
            <person name="Roper C."/>
            <person name="Heimlech-Rivalta G."/>
        </authorList>
    </citation>
    <scope>NUCLEOTIDE SEQUENCE</scope>
    <source>
        <strain evidence="2">CF00136</strain>
    </source>
</reference>
<keyword evidence="1" id="KW-0732">Signal</keyword>
<dbReference type="OrthoDB" id="5095628at2759"/>